<accession>A0A2J8XGF7</accession>
<name>A0A2J8XGF7_PONAB</name>
<dbReference type="AlphaFoldDB" id="A0A2J8XGF7"/>
<proteinExistence type="predicted"/>
<protein>
    <submittedName>
        <fullName evidence="1">RBBP8 isoform 9</fullName>
    </submittedName>
</protein>
<organism evidence="1">
    <name type="scientific">Pongo abelii</name>
    <name type="common">Sumatran orangutan</name>
    <name type="synonym">Pongo pygmaeus abelii</name>
    <dbReference type="NCBI Taxonomy" id="9601"/>
    <lineage>
        <taxon>Eukaryota</taxon>
        <taxon>Metazoa</taxon>
        <taxon>Chordata</taxon>
        <taxon>Craniata</taxon>
        <taxon>Vertebrata</taxon>
        <taxon>Euteleostomi</taxon>
        <taxon>Mammalia</taxon>
        <taxon>Eutheria</taxon>
        <taxon>Euarchontoglires</taxon>
        <taxon>Primates</taxon>
        <taxon>Haplorrhini</taxon>
        <taxon>Catarrhini</taxon>
        <taxon>Hominidae</taxon>
        <taxon>Pongo</taxon>
    </lineage>
</organism>
<comment type="caution">
    <text evidence="1">The sequence shown here is derived from an EMBL/GenBank/DDBJ whole genome shotgun (WGS) entry which is preliminary data.</text>
</comment>
<feature type="non-terminal residue" evidence="1">
    <location>
        <position position="1"/>
    </location>
</feature>
<reference evidence="1" key="1">
    <citation type="submission" date="2017-12" db="EMBL/GenBank/DDBJ databases">
        <title>High-resolution comparative analysis of great ape genomes.</title>
        <authorList>
            <person name="Pollen A."/>
            <person name="Hastie A."/>
            <person name="Hormozdiari F."/>
            <person name="Dougherty M."/>
            <person name="Liu R."/>
            <person name="Chaisson M."/>
            <person name="Hoppe E."/>
            <person name="Hill C."/>
            <person name="Pang A."/>
            <person name="Hillier L."/>
            <person name="Baker C."/>
            <person name="Armstrong J."/>
            <person name="Shendure J."/>
            <person name="Paten B."/>
            <person name="Wilson R."/>
            <person name="Chao H."/>
            <person name="Schneider V."/>
            <person name="Ventura M."/>
            <person name="Kronenberg Z."/>
            <person name="Murali S."/>
            <person name="Gordon D."/>
            <person name="Cantsilieris S."/>
            <person name="Munson K."/>
            <person name="Nelson B."/>
            <person name="Raja A."/>
            <person name="Underwood J."/>
            <person name="Diekhans M."/>
            <person name="Fiddes I."/>
            <person name="Haussler D."/>
            <person name="Eichler E."/>
        </authorList>
    </citation>
    <scope>NUCLEOTIDE SEQUENCE [LARGE SCALE GENOMIC DNA]</scope>
    <source>
        <strain evidence="1">Susie</strain>
    </source>
</reference>
<sequence length="44" mass="5106">NKKLSEQLQQKIETILSKSILLCYLMTLLIHEDSYHGPPESCFL</sequence>
<gene>
    <name evidence="1" type="ORF">CR201_G0002293</name>
</gene>
<dbReference type="EMBL" id="NDHI03003366">
    <property type="protein sequence ID" value="PNJ81115.1"/>
    <property type="molecule type" value="Genomic_DNA"/>
</dbReference>
<evidence type="ECO:0000313" key="1">
    <source>
        <dbReference type="EMBL" id="PNJ81115.1"/>
    </source>
</evidence>